<evidence type="ECO:0000259" key="3">
    <source>
        <dbReference type="Pfam" id="PF00890"/>
    </source>
</evidence>
<feature type="domain" description="FAD-dependent oxidoreductase 2 FAD-binding" evidence="3">
    <location>
        <begin position="6"/>
        <end position="537"/>
    </location>
</feature>
<evidence type="ECO:0000256" key="1">
    <source>
        <dbReference type="ARBA" id="ARBA00022630"/>
    </source>
</evidence>
<dbReference type="AlphaFoldDB" id="A0A7K1FNG1"/>
<keyword evidence="1" id="KW-0285">Flavoprotein</keyword>
<evidence type="ECO:0000313" key="5">
    <source>
        <dbReference type="Proteomes" id="UP000460221"/>
    </source>
</evidence>
<keyword evidence="5" id="KW-1185">Reference proteome</keyword>
<dbReference type="Gene3D" id="3.90.700.10">
    <property type="entry name" value="Succinate dehydrogenase/fumarate reductase flavoprotein, catalytic domain"/>
    <property type="match status" value="1"/>
</dbReference>
<dbReference type="Pfam" id="PF00890">
    <property type="entry name" value="FAD_binding_2"/>
    <property type="match status" value="1"/>
</dbReference>
<dbReference type="PANTHER" id="PTHR43260">
    <property type="entry name" value="3-KETOSTEROID-DELTA-1-DEHYDROGENASE"/>
    <property type="match status" value="1"/>
</dbReference>
<name>A0A7K1FNG1_9ACTN</name>
<evidence type="ECO:0000313" key="4">
    <source>
        <dbReference type="EMBL" id="MTD15707.1"/>
    </source>
</evidence>
<dbReference type="InterPro" id="IPR036188">
    <property type="entry name" value="FAD/NAD-bd_sf"/>
</dbReference>
<keyword evidence="2" id="KW-0560">Oxidoreductase</keyword>
<evidence type="ECO:0000256" key="2">
    <source>
        <dbReference type="ARBA" id="ARBA00023002"/>
    </source>
</evidence>
<dbReference type="InterPro" id="IPR027477">
    <property type="entry name" value="Succ_DH/fumarate_Rdtase_cat_sf"/>
</dbReference>
<organism evidence="4 5">
    <name type="scientific">Nakamurella alba</name>
    <dbReference type="NCBI Taxonomy" id="2665158"/>
    <lineage>
        <taxon>Bacteria</taxon>
        <taxon>Bacillati</taxon>
        <taxon>Actinomycetota</taxon>
        <taxon>Actinomycetes</taxon>
        <taxon>Nakamurellales</taxon>
        <taxon>Nakamurellaceae</taxon>
        <taxon>Nakamurella</taxon>
    </lineage>
</organism>
<dbReference type="SUPFAM" id="SSF51905">
    <property type="entry name" value="FAD/NAD(P)-binding domain"/>
    <property type="match status" value="1"/>
</dbReference>
<dbReference type="InterPro" id="IPR014614">
    <property type="entry name" value="KsdD_DH"/>
</dbReference>
<accession>A0A7K1FNG1</accession>
<gene>
    <name evidence="4" type="ORF">GIS00_17370</name>
</gene>
<dbReference type="PANTHER" id="PTHR43260:SF1">
    <property type="entry name" value="KSDD-LIKE STEROID DEHYDROGENASE RV0785"/>
    <property type="match status" value="1"/>
</dbReference>
<dbReference type="Proteomes" id="UP000460221">
    <property type="component" value="Unassembled WGS sequence"/>
</dbReference>
<dbReference type="Gene3D" id="3.50.50.60">
    <property type="entry name" value="FAD/NAD(P)-binding domain"/>
    <property type="match status" value="1"/>
</dbReference>
<protein>
    <submittedName>
        <fullName evidence="4">FAD-binding dehydrogenase</fullName>
    </submittedName>
</protein>
<dbReference type="PIRSF" id="PIRSF036654">
    <property type="entry name" value="UCP036654"/>
    <property type="match status" value="1"/>
</dbReference>
<sequence>MRRTTDVMVIGAGLAGLVAATEAADAGRRVIVLDQEPAASLGGQAWWSFGGLFLVDSPEQRRLGIKDSAELALSDWMGTAGFDRPEDHWPRQWAHAYVDFAAGEKRSWLKQQGIALFPVVQWAERGGYEAGGPGNSVPRFHITWGTGPGVLTPFVRRITEHVRAGRVEMAFRHRVTALTTTSGPDGIRVTGATGEVLVPSGAGRGEPSSREVDGDFEIVAGATVVTSGGIGGNHDLVRRNWPTGFGAAPATMISGVPDSTDGLMLGVAARAGGRLINEDRMWHYPEGVINHSPVWTGHGIRILSGPSPLWIDALGRRLPAPLFPGFDALGALRHITGTGHAHSWFLLDRRTIGPEFGLSGSEQNPDLTGRSVRKLLRERAGGKITPAVQRFLDDGVDFLEAPTLPELVARMNELAGADLIDPVALEQVVRGRDLQVRTGLGHDPQVTATAMARTYFGDRRMRVVPPHEMLDPEAGPLIAVRLHVLTRKTLGGLETDLTATVLGSDGNRVAGLYAAGEAAGFGGGGMHGHRALEGTFLGGCLFSGRVAGRTAAILA</sequence>
<dbReference type="InterPro" id="IPR003953">
    <property type="entry name" value="FAD-dep_OxRdtase_2_FAD-bd"/>
</dbReference>
<reference evidence="4 5" key="1">
    <citation type="submission" date="2019-11" db="EMBL/GenBank/DDBJ databases">
        <authorList>
            <person name="Jiang L.-Q."/>
        </authorList>
    </citation>
    <scope>NUCLEOTIDE SEQUENCE [LARGE SCALE GENOMIC DNA]</scope>
    <source>
        <strain evidence="4 5">YIM 132087</strain>
    </source>
</reference>
<dbReference type="EMBL" id="WLYK01000006">
    <property type="protein sequence ID" value="MTD15707.1"/>
    <property type="molecule type" value="Genomic_DNA"/>
</dbReference>
<dbReference type="PRINTS" id="PR00411">
    <property type="entry name" value="PNDRDTASEI"/>
</dbReference>
<dbReference type="RefSeq" id="WP_154769661.1">
    <property type="nucleotide sequence ID" value="NZ_WLYK01000006.1"/>
</dbReference>
<comment type="caution">
    <text evidence="4">The sequence shown here is derived from an EMBL/GenBank/DDBJ whole genome shotgun (WGS) entry which is preliminary data.</text>
</comment>
<dbReference type="GO" id="GO:0033765">
    <property type="term" value="F:steroid dehydrogenase activity, acting on the CH-CH group of donors"/>
    <property type="evidence" value="ECO:0007669"/>
    <property type="project" value="UniProtKB-ARBA"/>
</dbReference>
<proteinExistence type="predicted"/>
<dbReference type="NCBIfam" id="NF009472">
    <property type="entry name" value="PRK12834.1"/>
    <property type="match status" value="1"/>
</dbReference>